<sequence length="173" mass="19933">MLSSTKYNGTRRVAWIFALSGLIVFILFSLREDVTMERQVPKRIGGPHDQRPFAQAIVHLDLKGAPPLMSVYEWFFPLLRKLNVHGVLMEYEDMFPYTESLAQIKRSDHYTEEDIARINQLATDNSLELIPLVQTFGHMEFILKHSTFVDLRENITARVEVVQAITTMDPSLP</sequence>
<comment type="caution">
    <text evidence="2">The sequence shown here is derived from an EMBL/GenBank/DDBJ whole genome shotgun (WGS) entry which is preliminary data.</text>
</comment>
<accession>A0ABR1BXU9</accession>
<reference evidence="2 3" key="1">
    <citation type="submission" date="2023-08" db="EMBL/GenBank/DDBJ databases">
        <title>A Necator americanus chromosomal reference genome.</title>
        <authorList>
            <person name="Ilik V."/>
            <person name="Petrzelkova K.J."/>
            <person name="Pardy F."/>
            <person name="Fuh T."/>
            <person name="Niatou-Singa F.S."/>
            <person name="Gouil Q."/>
            <person name="Baker L."/>
            <person name="Ritchie M.E."/>
            <person name="Jex A.R."/>
            <person name="Gazzola D."/>
            <person name="Li H."/>
            <person name="Toshio Fujiwara R."/>
            <person name="Zhan B."/>
            <person name="Aroian R.V."/>
            <person name="Pafco B."/>
            <person name="Schwarz E.M."/>
        </authorList>
    </citation>
    <scope>NUCLEOTIDE SEQUENCE [LARGE SCALE GENOMIC DNA]</scope>
    <source>
        <strain evidence="2 3">Aroian</strain>
        <tissue evidence="2">Whole animal</tissue>
    </source>
</reference>
<keyword evidence="1" id="KW-0472">Membrane</keyword>
<proteinExistence type="predicted"/>
<evidence type="ECO:0000256" key="1">
    <source>
        <dbReference type="SAM" id="Phobius"/>
    </source>
</evidence>
<evidence type="ECO:0000313" key="2">
    <source>
        <dbReference type="EMBL" id="KAK6731169.1"/>
    </source>
</evidence>
<dbReference type="EMBL" id="JAVFWL010000001">
    <property type="protein sequence ID" value="KAK6731169.1"/>
    <property type="molecule type" value="Genomic_DNA"/>
</dbReference>
<dbReference type="Gene3D" id="3.20.20.80">
    <property type="entry name" value="Glycosidases"/>
    <property type="match status" value="1"/>
</dbReference>
<dbReference type="InterPro" id="IPR017853">
    <property type="entry name" value="GH"/>
</dbReference>
<evidence type="ECO:0008006" key="4">
    <source>
        <dbReference type="Google" id="ProtNLM"/>
    </source>
</evidence>
<name>A0ABR1BXU9_NECAM</name>
<keyword evidence="1" id="KW-1133">Transmembrane helix</keyword>
<dbReference type="SUPFAM" id="SSF51445">
    <property type="entry name" value="(Trans)glycosidases"/>
    <property type="match status" value="1"/>
</dbReference>
<keyword evidence="1" id="KW-0812">Transmembrane</keyword>
<feature type="transmembrane region" description="Helical" evidence="1">
    <location>
        <begin position="12"/>
        <end position="30"/>
    </location>
</feature>
<gene>
    <name evidence="2" type="primary">Necator_chrI.g3688</name>
    <name evidence="2" type="ORF">RB195_007559</name>
</gene>
<evidence type="ECO:0000313" key="3">
    <source>
        <dbReference type="Proteomes" id="UP001303046"/>
    </source>
</evidence>
<dbReference type="PANTHER" id="PTHR21040">
    <property type="entry name" value="BCDNA.GH04120"/>
    <property type="match status" value="1"/>
</dbReference>
<protein>
    <recommendedName>
        <fullName evidence="4">Beta-N-acetylhexosaminidase</fullName>
    </recommendedName>
</protein>
<dbReference type="Proteomes" id="UP001303046">
    <property type="component" value="Unassembled WGS sequence"/>
</dbReference>
<keyword evidence="3" id="KW-1185">Reference proteome</keyword>
<dbReference type="InterPro" id="IPR038901">
    <property type="entry name" value="HEXDC-like"/>
</dbReference>
<dbReference type="PANTHER" id="PTHR21040:SF8">
    <property type="entry name" value="BCDNA.GH04120"/>
    <property type="match status" value="1"/>
</dbReference>
<organism evidence="2 3">
    <name type="scientific">Necator americanus</name>
    <name type="common">Human hookworm</name>
    <dbReference type="NCBI Taxonomy" id="51031"/>
    <lineage>
        <taxon>Eukaryota</taxon>
        <taxon>Metazoa</taxon>
        <taxon>Ecdysozoa</taxon>
        <taxon>Nematoda</taxon>
        <taxon>Chromadorea</taxon>
        <taxon>Rhabditida</taxon>
        <taxon>Rhabditina</taxon>
        <taxon>Rhabditomorpha</taxon>
        <taxon>Strongyloidea</taxon>
        <taxon>Ancylostomatidae</taxon>
        <taxon>Bunostominae</taxon>
        <taxon>Necator</taxon>
    </lineage>
</organism>